<protein>
    <submittedName>
        <fullName evidence="1">Putative ovule protein</fullName>
    </submittedName>
</protein>
<evidence type="ECO:0000313" key="1">
    <source>
        <dbReference type="EMBL" id="JAP17259.1"/>
    </source>
</evidence>
<proteinExistence type="predicted"/>
<name>A0A0V0HCT4_SOLCH</name>
<dbReference type="AlphaFoldDB" id="A0A0V0HCT4"/>
<sequence length="87" mass="10466">MPRWNLLQVRIVGCKHGAQEMLMWRALWVQSLHMSKESSRYWKGQLQVRSWLRLSHLCRLNLITNYSLAITYLHASYTSICIYMFTF</sequence>
<organism evidence="1">
    <name type="scientific">Solanum chacoense</name>
    <name type="common">Chaco potato</name>
    <dbReference type="NCBI Taxonomy" id="4108"/>
    <lineage>
        <taxon>Eukaryota</taxon>
        <taxon>Viridiplantae</taxon>
        <taxon>Streptophyta</taxon>
        <taxon>Embryophyta</taxon>
        <taxon>Tracheophyta</taxon>
        <taxon>Spermatophyta</taxon>
        <taxon>Magnoliopsida</taxon>
        <taxon>eudicotyledons</taxon>
        <taxon>Gunneridae</taxon>
        <taxon>Pentapetalae</taxon>
        <taxon>asterids</taxon>
        <taxon>lamiids</taxon>
        <taxon>Solanales</taxon>
        <taxon>Solanaceae</taxon>
        <taxon>Solanoideae</taxon>
        <taxon>Solaneae</taxon>
        <taxon>Solanum</taxon>
    </lineage>
</organism>
<accession>A0A0V0HCT4</accession>
<reference evidence="1" key="1">
    <citation type="submission" date="2015-12" db="EMBL/GenBank/DDBJ databases">
        <title>Gene expression during late stages of embryo sac development: a critical building block for successful pollen-pistil interactions.</title>
        <authorList>
            <person name="Liu Y."/>
            <person name="Joly V."/>
            <person name="Sabar M."/>
            <person name="Matton D.P."/>
        </authorList>
    </citation>
    <scope>NUCLEOTIDE SEQUENCE</scope>
</reference>
<dbReference type="EMBL" id="GEDG01022747">
    <property type="protein sequence ID" value="JAP17259.1"/>
    <property type="molecule type" value="Transcribed_RNA"/>
</dbReference>